<dbReference type="EMBL" id="JXCY01000007">
    <property type="protein sequence ID" value="KOY75966.1"/>
    <property type="molecule type" value="Genomic_DNA"/>
</dbReference>
<dbReference type="RefSeq" id="WP_053792190.1">
    <property type="nucleotide sequence ID" value="NZ_JXCY01000007.1"/>
</dbReference>
<dbReference type="PANTHER" id="PTHR30294">
    <property type="entry name" value="MEMBRANE COMPONENT OF ABC TRANSPORTER YHHJ-RELATED"/>
    <property type="match status" value="1"/>
</dbReference>
<dbReference type="Pfam" id="PF12698">
    <property type="entry name" value="ABC2_membrane_3"/>
    <property type="match status" value="1"/>
</dbReference>
<feature type="transmembrane region" description="Helical" evidence="6">
    <location>
        <begin position="366"/>
        <end position="385"/>
    </location>
</feature>
<feature type="transmembrane region" description="Helical" evidence="6">
    <location>
        <begin position="21"/>
        <end position="43"/>
    </location>
</feature>
<proteinExistence type="predicted"/>
<name>A0A0M9DCB3_9LACO</name>
<keyword evidence="9" id="KW-1185">Reference proteome</keyword>
<dbReference type="InterPro" id="IPR013525">
    <property type="entry name" value="ABC2_TM"/>
</dbReference>
<gene>
    <name evidence="8" type="ORF">RZ71_03970</name>
</gene>
<evidence type="ECO:0000256" key="4">
    <source>
        <dbReference type="ARBA" id="ARBA00022989"/>
    </source>
</evidence>
<feature type="transmembrane region" description="Helical" evidence="6">
    <location>
        <begin position="273"/>
        <end position="304"/>
    </location>
</feature>
<dbReference type="AlphaFoldDB" id="A0A0M9DCB3"/>
<comment type="subcellular location">
    <subcellularLocation>
        <location evidence="1">Cell membrane</location>
        <topology evidence="1">Multi-pass membrane protein</topology>
    </subcellularLocation>
</comment>
<feature type="transmembrane region" description="Helical" evidence="6">
    <location>
        <begin position="228"/>
        <end position="253"/>
    </location>
</feature>
<protein>
    <recommendedName>
        <fullName evidence="7">ABC-2 type transporter transmembrane domain-containing protein</fullName>
    </recommendedName>
</protein>
<organism evidence="8 9">
    <name type="scientific">Apilactobacillus kunkeei</name>
    <dbReference type="NCBI Taxonomy" id="148814"/>
    <lineage>
        <taxon>Bacteria</taxon>
        <taxon>Bacillati</taxon>
        <taxon>Bacillota</taxon>
        <taxon>Bacilli</taxon>
        <taxon>Lactobacillales</taxon>
        <taxon>Lactobacillaceae</taxon>
        <taxon>Apilactobacillus</taxon>
    </lineage>
</organism>
<feature type="transmembrane region" description="Helical" evidence="6">
    <location>
        <begin position="316"/>
        <end position="333"/>
    </location>
</feature>
<evidence type="ECO:0000313" key="9">
    <source>
        <dbReference type="Proteomes" id="UP000037778"/>
    </source>
</evidence>
<keyword evidence="4 6" id="KW-1133">Transmembrane helix</keyword>
<evidence type="ECO:0000256" key="2">
    <source>
        <dbReference type="ARBA" id="ARBA00022475"/>
    </source>
</evidence>
<keyword evidence="2" id="KW-1003">Cell membrane</keyword>
<dbReference type="GO" id="GO:0005886">
    <property type="term" value="C:plasma membrane"/>
    <property type="evidence" value="ECO:0007669"/>
    <property type="project" value="UniProtKB-SubCell"/>
</dbReference>
<keyword evidence="3 6" id="KW-0812">Transmembrane</keyword>
<comment type="caution">
    <text evidence="8">The sequence shown here is derived from an EMBL/GenBank/DDBJ whole genome shotgun (WGS) entry which is preliminary data.</text>
</comment>
<evidence type="ECO:0000256" key="3">
    <source>
        <dbReference type="ARBA" id="ARBA00022692"/>
    </source>
</evidence>
<evidence type="ECO:0000313" key="8">
    <source>
        <dbReference type="EMBL" id="KOY75966.1"/>
    </source>
</evidence>
<dbReference type="Proteomes" id="UP000037778">
    <property type="component" value="Unassembled WGS sequence"/>
</dbReference>
<reference evidence="8 9" key="1">
    <citation type="journal article" date="2015" name="Genome Biol. Evol.">
        <title>Functionally Structured Genomes in Lactobacillus kunkeei Colonizing the Honey Crop and Food Products of Honeybees and Stingless Bees.</title>
        <authorList>
            <person name="Tamarit D."/>
            <person name="Ellegaard K.M."/>
            <person name="Wikander J."/>
            <person name="Olofsson T."/>
            <person name="Vasquez A."/>
            <person name="Andersson S.G."/>
        </authorList>
    </citation>
    <scope>NUCLEOTIDE SEQUENCE [LARGE SCALE GENOMIC DNA]</scope>
    <source>
        <strain evidence="8 9">LAko</strain>
    </source>
</reference>
<evidence type="ECO:0000256" key="5">
    <source>
        <dbReference type="ARBA" id="ARBA00023136"/>
    </source>
</evidence>
<evidence type="ECO:0000256" key="6">
    <source>
        <dbReference type="SAM" id="Phobius"/>
    </source>
</evidence>
<accession>A0A0M9DCB3</accession>
<evidence type="ECO:0000259" key="7">
    <source>
        <dbReference type="Pfam" id="PF12698"/>
    </source>
</evidence>
<dbReference type="PANTHER" id="PTHR30294:SF29">
    <property type="entry name" value="MULTIDRUG ABC TRANSPORTER PERMEASE YBHS-RELATED"/>
    <property type="match status" value="1"/>
</dbReference>
<keyword evidence="5 6" id="KW-0472">Membrane</keyword>
<evidence type="ECO:0000256" key="1">
    <source>
        <dbReference type="ARBA" id="ARBA00004651"/>
    </source>
</evidence>
<feature type="domain" description="ABC-2 type transporter transmembrane" evidence="7">
    <location>
        <begin position="19"/>
        <end position="381"/>
    </location>
</feature>
<feature type="transmembrane region" description="Helical" evidence="6">
    <location>
        <begin position="178"/>
        <end position="197"/>
    </location>
</feature>
<dbReference type="PATRIC" id="fig|148814.8.peg.1322"/>
<sequence>MHKFNIVFMRNYLLHLKSKSFIALLVTPIVSVLISAGIGGLVASSTSNFDNYQVAVVGDSNVKSELVSKDKDSIDTSIKSESTAKKELKKDNIDGYIKVSKENNQYKINFVGSSSLDSDVKTDLLAIVNQKQADINVKTSNVTSEQYKQLSVKPSFKSSVTDKEKKQKSDQTSNANTASIYVLIFISYFFTLIYASIMSTTIAKEKGTKISEVIFSSVSPSTYFSGKVGAVIALMATQMVIYSGAGVLAYFILNMYPFFNSIFTSQHVLISTFVGNIFSINLLFILVGFVISIVLAAICGSLSANVEGAAKSSQPLVFLILFIFVLSFNFVNGGFSDSIFSQVGSYIPLFSSFLMPIRLINHAANLFEGIISLLIAIAFIAFVTYKFSNVYKLFMLNSEEGSFFKRIKSALNNK</sequence>
<dbReference type="InterPro" id="IPR051449">
    <property type="entry name" value="ABC-2_transporter_component"/>
</dbReference>
<dbReference type="GO" id="GO:0140359">
    <property type="term" value="F:ABC-type transporter activity"/>
    <property type="evidence" value="ECO:0007669"/>
    <property type="project" value="InterPro"/>
</dbReference>